<evidence type="ECO:0008006" key="4">
    <source>
        <dbReference type="Google" id="ProtNLM"/>
    </source>
</evidence>
<proteinExistence type="predicted"/>
<feature type="compositionally biased region" description="Basic and acidic residues" evidence="1">
    <location>
        <begin position="150"/>
        <end position="165"/>
    </location>
</feature>
<dbReference type="Pfam" id="PF11233">
    <property type="entry name" value="DUF3035"/>
    <property type="match status" value="1"/>
</dbReference>
<organism evidence="2 3">
    <name type="scientific">Minwuia thermotolerans</name>
    <dbReference type="NCBI Taxonomy" id="2056226"/>
    <lineage>
        <taxon>Bacteria</taxon>
        <taxon>Pseudomonadati</taxon>
        <taxon>Pseudomonadota</taxon>
        <taxon>Alphaproteobacteria</taxon>
        <taxon>Minwuiales</taxon>
        <taxon>Minwuiaceae</taxon>
        <taxon>Minwuia</taxon>
    </lineage>
</organism>
<dbReference type="RefSeq" id="WP_109792880.1">
    <property type="nucleotide sequence ID" value="NZ_PHIG01000048.1"/>
</dbReference>
<evidence type="ECO:0000313" key="2">
    <source>
        <dbReference type="EMBL" id="PJK28136.1"/>
    </source>
</evidence>
<feature type="region of interest" description="Disordered" evidence="1">
    <location>
        <begin position="150"/>
        <end position="171"/>
    </location>
</feature>
<evidence type="ECO:0000256" key="1">
    <source>
        <dbReference type="SAM" id="MobiDB-lite"/>
    </source>
</evidence>
<comment type="caution">
    <text evidence="2">The sequence shown here is derived from an EMBL/GenBank/DDBJ whole genome shotgun (WGS) entry which is preliminary data.</text>
</comment>
<protein>
    <recommendedName>
        <fullName evidence="4">DUF3035 domain-containing protein</fullName>
    </recommendedName>
</protein>
<gene>
    <name evidence="2" type="ORF">CVT23_19090</name>
</gene>
<sequence length="171" mass="18059">MNQQIIRTGFGFAALLVLALAMSGCDSARGILGLEKTSPDESRVTVFSPLVVPPEFSLRPPGSGGVDQSALPRVNRPQQRAVITADGRVVGGVDGSETVPDDATVGELALLRQAGALTPPRGVRGLAAQQERALERLNTTLTDLVLFDRSSGETREATPQERATIEKPGLF</sequence>
<dbReference type="AlphaFoldDB" id="A0A2M9FXF1"/>
<dbReference type="InterPro" id="IPR021395">
    <property type="entry name" value="DUF3035"/>
</dbReference>
<keyword evidence="3" id="KW-1185">Reference proteome</keyword>
<dbReference type="EMBL" id="PHIG01000048">
    <property type="protein sequence ID" value="PJK28136.1"/>
    <property type="molecule type" value="Genomic_DNA"/>
</dbReference>
<reference evidence="2 3" key="1">
    <citation type="submission" date="2017-11" db="EMBL/GenBank/DDBJ databases">
        <title>Draft genome sequence of Rhizobiales bacterium SY3-13.</title>
        <authorList>
            <person name="Sun C."/>
        </authorList>
    </citation>
    <scope>NUCLEOTIDE SEQUENCE [LARGE SCALE GENOMIC DNA]</scope>
    <source>
        <strain evidence="2 3">SY3-13</strain>
    </source>
</reference>
<dbReference type="PROSITE" id="PS51257">
    <property type="entry name" value="PROKAR_LIPOPROTEIN"/>
    <property type="match status" value="1"/>
</dbReference>
<accession>A0A2M9FXF1</accession>
<evidence type="ECO:0000313" key="3">
    <source>
        <dbReference type="Proteomes" id="UP000229498"/>
    </source>
</evidence>
<dbReference type="OrthoDB" id="8478256at2"/>
<dbReference type="Proteomes" id="UP000229498">
    <property type="component" value="Unassembled WGS sequence"/>
</dbReference>
<name>A0A2M9FXF1_9PROT</name>